<feature type="compositionally biased region" description="Polar residues" evidence="1">
    <location>
        <begin position="298"/>
        <end position="312"/>
    </location>
</feature>
<dbReference type="Proteomes" id="UP001465755">
    <property type="component" value="Unassembled WGS sequence"/>
</dbReference>
<organism evidence="2 3">
    <name type="scientific">Symbiochloris irregularis</name>
    <dbReference type="NCBI Taxonomy" id="706552"/>
    <lineage>
        <taxon>Eukaryota</taxon>
        <taxon>Viridiplantae</taxon>
        <taxon>Chlorophyta</taxon>
        <taxon>core chlorophytes</taxon>
        <taxon>Trebouxiophyceae</taxon>
        <taxon>Trebouxiales</taxon>
        <taxon>Trebouxiaceae</taxon>
        <taxon>Symbiochloris</taxon>
    </lineage>
</organism>
<feature type="region of interest" description="Disordered" evidence="1">
    <location>
        <begin position="197"/>
        <end position="217"/>
    </location>
</feature>
<comment type="caution">
    <text evidence="2">The sequence shown here is derived from an EMBL/GenBank/DDBJ whole genome shotgun (WGS) entry which is preliminary data.</text>
</comment>
<dbReference type="EMBL" id="JALJOQ010000285">
    <property type="protein sequence ID" value="KAK9785965.1"/>
    <property type="molecule type" value="Genomic_DNA"/>
</dbReference>
<protein>
    <submittedName>
        <fullName evidence="2">Uncharacterized protein</fullName>
    </submittedName>
</protein>
<accession>A0AAW1NLR0</accession>
<name>A0AAW1NLR0_9CHLO</name>
<proteinExistence type="predicted"/>
<dbReference type="InterPro" id="IPR008812">
    <property type="entry name" value="Ran_GTP-bd-rel"/>
</dbReference>
<feature type="region of interest" description="Disordered" evidence="1">
    <location>
        <begin position="285"/>
        <end position="337"/>
    </location>
</feature>
<reference evidence="2 3" key="1">
    <citation type="journal article" date="2024" name="Nat. Commun.">
        <title>Phylogenomics reveals the evolutionary origins of lichenization in chlorophyte algae.</title>
        <authorList>
            <person name="Puginier C."/>
            <person name="Libourel C."/>
            <person name="Otte J."/>
            <person name="Skaloud P."/>
            <person name="Haon M."/>
            <person name="Grisel S."/>
            <person name="Petersen M."/>
            <person name="Berrin J.G."/>
            <person name="Delaux P.M."/>
            <person name="Dal Grande F."/>
            <person name="Keller J."/>
        </authorList>
    </citation>
    <scope>NUCLEOTIDE SEQUENCE [LARGE SCALE GENOMIC DNA]</scope>
    <source>
        <strain evidence="2 3">SAG 2036</strain>
    </source>
</reference>
<sequence length="462" mass="49517">MALTLAANPYVFSAASLVAKKAFEALASRSLKGLSACISERYKGDVQLVRLRNELEMKLSCLALPMDICVQHSVRGNSALQGALKAALSVLAELEGCEDALRSDDILKGREEASQQDSTLAAKRLEGLIRRLDSLLPYLTIAISSVGLLDHGQDKMSPSRLLSASWHIRSAPVQPHAEVLALNRARRPPAITSRVVVRRSGSAGSGEEVDSVQGSIPDTTLPPSYELLVEQDLDDGLHHEDDESPGQQTFSLGRLAGVDWGTSQSLKLGDNDFQPAILLEIDQAGDQYSTRTRPRGLSPQSSINMASPSGSILSARKSGPTKTPSPAASTDLGERPSTATYAIQIVPEDDESASPEAMLQRHWAALSDLEYTLRLCHLEVQDEAAHTAIPDERIRMAFSSVGDPATAQPAVQQEPATPQMSWRRSRGSVGPSPSQHSAAVSNLADHLSEVAFGSPVVQDSEQ</sequence>
<dbReference type="Pfam" id="PF05508">
    <property type="entry name" value="Ran-binding"/>
    <property type="match status" value="1"/>
</dbReference>
<feature type="region of interest" description="Disordered" evidence="1">
    <location>
        <begin position="403"/>
        <end position="442"/>
    </location>
</feature>
<evidence type="ECO:0000256" key="1">
    <source>
        <dbReference type="SAM" id="MobiDB-lite"/>
    </source>
</evidence>
<keyword evidence="3" id="KW-1185">Reference proteome</keyword>
<feature type="compositionally biased region" description="Polar residues" evidence="1">
    <location>
        <begin position="409"/>
        <end position="420"/>
    </location>
</feature>
<dbReference type="PANTHER" id="PTHR31010:SF2">
    <property type="entry name" value="RAN-SPECIFIC GTPASE-ACTIVATING PROTEIN 30"/>
    <property type="match status" value="1"/>
</dbReference>
<dbReference type="PANTHER" id="PTHR31010">
    <property type="entry name" value="RAN-SPECIFIC GTPASE-ACTIVATING PROTEIN 30-RELATED"/>
    <property type="match status" value="1"/>
</dbReference>
<evidence type="ECO:0000313" key="2">
    <source>
        <dbReference type="EMBL" id="KAK9785965.1"/>
    </source>
</evidence>
<dbReference type="AlphaFoldDB" id="A0AAW1NLR0"/>
<evidence type="ECO:0000313" key="3">
    <source>
        <dbReference type="Proteomes" id="UP001465755"/>
    </source>
</evidence>
<gene>
    <name evidence="2" type="ORF">WJX73_001362</name>
</gene>